<evidence type="ECO:0000313" key="2">
    <source>
        <dbReference type="EMBL" id="RRB07806.1"/>
    </source>
</evidence>
<sequence length="240" mass="26906">MHRRTFLQSTIAVTPLLNWQLVENRQPKTAALNPMVTNAGVGGNNTVDLLARIEKDCLALRPELTILMVGTNDVNSKKHVHLPDYERNLRSICSKLMAVNSQVMLMTILPVYEPYLMTRHDPSFYQPEGHTARKNAMNDVIRKVAADTHSPLLDMHHIFETVGNIGLEASSLLKNEANSNKTDGIHPTPEGYRTMAVAVYTFLSQRQLVKNRIVCFGDSITHGDDQGRNYPAYLQKLVTA</sequence>
<dbReference type="OrthoDB" id="9794725at2"/>
<dbReference type="InterPro" id="IPR013830">
    <property type="entry name" value="SGNH_hydro"/>
</dbReference>
<dbReference type="InterPro" id="IPR051532">
    <property type="entry name" value="Ester_Hydrolysis_Enzymes"/>
</dbReference>
<accession>A0A3P1C428</accession>
<dbReference type="Proteomes" id="UP000271925">
    <property type="component" value="Unassembled WGS sequence"/>
</dbReference>
<dbReference type="PANTHER" id="PTHR30383">
    <property type="entry name" value="THIOESTERASE 1/PROTEASE 1/LYSOPHOSPHOLIPASE L1"/>
    <property type="match status" value="1"/>
</dbReference>
<comment type="caution">
    <text evidence="2">The sequence shown here is derived from an EMBL/GenBank/DDBJ whole genome shotgun (WGS) entry which is preliminary data.</text>
</comment>
<evidence type="ECO:0000313" key="3">
    <source>
        <dbReference type="Proteomes" id="UP000271925"/>
    </source>
</evidence>
<name>A0A3P1C428_9BACT</name>
<keyword evidence="3" id="KW-1185">Reference proteome</keyword>
<organism evidence="2 3">
    <name type="scientific">Larkinella rosea</name>
    <dbReference type="NCBI Taxonomy" id="2025312"/>
    <lineage>
        <taxon>Bacteria</taxon>
        <taxon>Pseudomonadati</taxon>
        <taxon>Bacteroidota</taxon>
        <taxon>Cytophagia</taxon>
        <taxon>Cytophagales</taxon>
        <taxon>Spirosomataceae</taxon>
        <taxon>Larkinella</taxon>
    </lineage>
</organism>
<dbReference type="Gene3D" id="3.40.50.1110">
    <property type="entry name" value="SGNH hydrolase"/>
    <property type="match status" value="1"/>
</dbReference>
<dbReference type="EMBL" id="RQJO01000007">
    <property type="protein sequence ID" value="RRB07806.1"/>
    <property type="molecule type" value="Genomic_DNA"/>
</dbReference>
<dbReference type="RefSeq" id="WP_124873259.1">
    <property type="nucleotide sequence ID" value="NZ_RQJO01000007.1"/>
</dbReference>
<dbReference type="SUPFAM" id="SSF52266">
    <property type="entry name" value="SGNH hydrolase"/>
    <property type="match status" value="1"/>
</dbReference>
<evidence type="ECO:0000259" key="1">
    <source>
        <dbReference type="Pfam" id="PF13472"/>
    </source>
</evidence>
<dbReference type="Pfam" id="PF13472">
    <property type="entry name" value="Lipase_GDSL_2"/>
    <property type="match status" value="1"/>
</dbReference>
<reference evidence="2 3" key="1">
    <citation type="submission" date="2018-11" db="EMBL/GenBank/DDBJ databases">
        <authorList>
            <person name="Zhou Z."/>
            <person name="Wang G."/>
        </authorList>
    </citation>
    <scope>NUCLEOTIDE SEQUENCE [LARGE SCALE GENOMIC DNA]</scope>
    <source>
        <strain evidence="2 3">KCTC52004</strain>
    </source>
</reference>
<dbReference type="AlphaFoldDB" id="A0A3P1C428"/>
<proteinExistence type="predicted"/>
<gene>
    <name evidence="2" type="ORF">EHT25_08535</name>
</gene>
<feature type="domain" description="SGNH hydrolase-type esterase" evidence="1">
    <location>
        <begin position="34"/>
        <end position="193"/>
    </location>
</feature>
<dbReference type="PANTHER" id="PTHR30383:SF5">
    <property type="entry name" value="SGNH HYDROLASE-TYPE ESTERASE DOMAIN-CONTAINING PROTEIN"/>
    <property type="match status" value="1"/>
</dbReference>
<dbReference type="InterPro" id="IPR036514">
    <property type="entry name" value="SGNH_hydro_sf"/>
</dbReference>
<protein>
    <submittedName>
        <fullName evidence="2">Esterase</fullName>
    </submittedName>
</protein>
<dbReference type="GO" id="GO:0004622">
    <property type="term" value="F:phosphatidylcholine lysophospholipase activity"/>
    <property type="evidence" value="ECO:0007669"/>
    <property type="project" value="TreeGrafter"/>
</dbReference>